<reference evidence="7" key="2">
    <citation type="journal article" date="2019" name="Gigascience">
        <title>High-quality Schistosoma haematobium genome achieved by single-molecule and long-range sequencing.</title>
        <authorList>
            <person name="Stroehlein A.J."/>
            <person name="Korhonen P.K."/>
            <person name="Chong T.M."/>
            <person name="Lim Y.L."/>
            <person name="Chan K.G."/>
            <person name="Webster B."/>
            <person name="Rollinson D."/>
            <person name="Brindley P.J."/>
            <person name="Gasser R.B."/>
            <person name="Young N.D."/>
        </authorList>
    </citation>
    <scope>NUCLEOTIDE SEQUENCE</scope>
</reference>
<organism evidence="7 8">
    <name type="scientific">Schistosoma haematobium</name>
    <name type="common">Blood fluke</name>
    <dbReference type="NCBI Taxonomy" id="6185"/>
    <lineage>
        <taxon>Eukaryota</taxon>
        <taxon>Metazoa</taxon>
        <taxon>Spiralia</taxon>
        <taxon>Lophotrochozoa</taxon>
        <taxon>Platyhelminthes</taxon>
        <taxon>Trematoda</taxon>
        <taxon>Digenea</taxon>
        <taxon>Strigeidida</taxon>
        <taxon>Schistosomatoidea</taxon>
        <taxon>Schistosomatidae</taxon>
        <taxon>Schistosoma</taxon>
    </lineage>
</organism>
<dbReference type="GeneID" id="24589381"/>
<accession>A0A922LVP0</accession>
<dbReference type="SMART" id="SM00317">
    <property type="entry name" value="SET"/>
    <property type="match status" value="1"/>
</dbReference>
<dbReference type="Proteomes" id="UP000471633">
    <property type="component" value="Unassembled WGS sequence"/>
</dbReference>
<protein>
    <recommendedName>
        <fullName evidence="6">SET domain-containing protein</fullName>
    </recommendedName>
</protein>
<dbReference type="PROSITE" id="PS01359">
    <property type="entry name" value="ZF_PHD_1"/>
    <property type="match status" value="1"/>
</dbReference>
<feature type="compositionally biased region" description="Basic residues" evidence="5">
    <location>
        <begin position="1316"/>
        <end position="1326"/>
    </location>
</feature>
<dbReference type="PROSITE" id="PS50280">
    <property type="entry name" value="SET"/>
    <property type="match status" value="1"/>
</dbReference>
<feature type="compositionally biased region" description="Basic and acidic residues" evidence="5">
    <location>
        <begin position="1083"/>
        <end position="1103"/>
    </location>
</feature>
<dbReference type="SUPFAM" id="SSF57903">
    <property type="entry name" value="FYVE/PHD zinc finger"/>
    <property type="match status" value="1"/>
</dbReference>
<dbReference type="GO" id="GO:0034967">
    <property type="term" value="C:Set3 complex"/>
    <property type="evidence" value="ECO:0007669"/>
    <property type="project" value="TreeGrafter"/>
</dbReference>
<feature type="compositionally biased region" description="Basic and acidic residues" evidence="5">
    <location>
        <begin position="1803"/>
        <end position="1812"/>
    </location>
</feature>
<dbReference type="InterPro" id="IPR019786">
    <property type="entry name" value="Zinc_finger_PHD-type_CS"/>
</dbReference>
<dbReference type="SUPFAM" id="SSF82199">
    <property type="entry name" value="SET domain"/>
    <property type="match status" value="1"/>
</dbReference>
<dbReference type="InterPro" id="IPR001214">
    <property type="entry name" value="SET_dom"/>
</dbReference>
<feature type="compositionally biased region" description="Basic and acidic residues" evidence="5">
    <location>
        <begin position="2003"/>
        <end position="2012"/>
    </location>
</feature>
<feature type="compositionally biased region" description="Polar residues" evidence="5">
    <location>
        <begin position="943"/>
        <end position="961"/>
    </location>
</feature>
<feature type="compositionally biased region" description="Basic residues" evidence="5">
    <location>
        <begin position="924"/>
        <end position="942"/>
    </location>
</feature>
<feature type="region of interest" description="Disordered" evidence="5">
    <location>
        <begin position="32"/>
        <end position="66"/>
    </location>
</feature>
<evidence type="ECO:0000256" key="2">
    <source>
        <dbReference type="ARBA" id="ARBA00022771"/>
    </source>
</evidence>
<feature type="region of interest" description="Disordered" evidence="5">
    <location>
        <begin position="1698"/>
        <end position="1720"/>
    </location>
</feature>
<dbReference type="Pfam" id="PF00856">
    <property type="entry name" value="SET"/>
    <property type="match status" value="1"/>
</dbReference>
<dbReference type="InterPro" id="IPR001965">
    <property type="entry name" value="Znf_PHD"/>
</dbReference>
<evidence type="ECO:0000313" key="8">
    <source>
        <dbReference type="Proteomes" id="UP000471633"/>
    </source>
</evidence>
<keyword evidence="8" id="KW-1185">Reference proteome</keyword>
<feature type="compositionally biased region" description="Basic and acidic residues" evidence="5">
    <location>
        <begin position="1061"/>
        <end position="1072"/>
    </location>
</feature>
<feature type="compositionally biased region" description="Polar residues" evidence="5">
    <location>
        <begin position="998"/>
        <end position="1025"/>
    </location>
</feature>
<dbReference type="Pfam" id="PF20826">
    <property type="entry name" value="PHD_5"/>
    <property type="match status" value="1"/>
</dbReference>
<feature type="region of interest" description="Disordered" evidence="5">
    <location>
        <begin position="1316"/>
        <end position="1343"/>
    </location>
</feature>
<sequence>MIGLVSHVNLMDALIHPHRQVNSLNYFSISRPSSSLNDSSESDAIIEDTPDSPVETTDYSSKAPDIGQTVTIGHDGSEISVCDTQRLNKRVCFSYQDSESDPDEYPFHAVTYGESEGCWGLPYNDHNYASYEPNPDHNRSVEPDDRLSLLAKLALAKDENPQDSGEKTSRTLQSTLRTNWILEESSTVSTTKSMGLVELNASCSSTKRSVVCNSELNSPSNGQSLVTTTSHVSSLPSRTILISTTGGNVNPPLQIHRVSSSLTPHVILRTGLPGLQISTTASRQVSTDSMDSVRCVCGNTNLDGYLVQCNQCRIWHHSECISSAGKNHLSTPYVCEICQTQSKAVATQRPHLTAFNSVGSTTTPNIRISRAPIGTNTSSGRVFLTNTLGGVTHRQVHVCIPASQGMSGVQCGEFSLVSSVISENGSAVARPPNYGPCGRSVRSSKRKQDLLTLTGGSSSANAGIEGFSSSPPVLDDYDDLSNMRTSYNTDLKSCFVEGSLNVCQTQGSNPIPVSDKVQIRHSSIVHRLITDCPNNKVQNTFTQMNEVCHTTPPCPAPDSVLSSPSDIYEEAQTLHLSSRVCKKLSLLFPLFTGMGADCGEIDGIFNEEIPSNLERLFRYQVVSFDFNRRGLIANEDICPRTPIIEYRGNCLLLSEYNDMYDYRKHYNPFVLFYKSLPKLPLCVDARKYGNEARFIRRSCTPNSEVRHCISFSNDQHNEPVPHLRLVVVASRVIPKSSEITLPFDFDYTACRYLVKCSCILKGCPITRWFQRMNQLSNPLRSSTRHSLVCTRKLPHSPRSYGVNGHSRGFSLLQNSQSHYDDKDPSDEQSVLYPKSPINTTVRNFSISRTGRYLPSPISNERTSGSHQAGPNRTTRGYLNKSGISCGVRKAVHRRGRGRGRLRSSSSLGVRSKRETERLSSRMVYLRKSHSKSLSTARKRRSQRNSCSHSGQHPVSSPSDSIVNVDKKRDSHNFPSRSGFSCEIECLDRLRSVPVKASDSPQKSSNIENQGEVTDNTDISCKSNNELLGEDLDADTEPEYEVQPEKLTDRSVCRKYIQSNSRQDRLNSKETKESYTSNNSPRSPDLDHVKAEIHESHIFKRKSADSSSLVDRGKRRSQMSTFDGHVSKSRKRSTSLEEKEDKKSKEDVWMAEVLRRIERMEKKRLKQRVSSISLKNSQNTDCTRNDSNQFSPPEKSPEPDSVSDNNDVKSTDGAMETGGSSDINSKALECDKDIKNVITDETHSDHVEPTDIFEKPELFDCESNHCSGLSQNIKQNRSISPSKACNQDISEESDTCFQRKQLKQFTGSKFKYQKRCSVSHKQRRRRSQAAMLSDSLSSVDQGGSREDRWLQMQLRRIAELNDRQEVSQLTSSDMENMSDKSHMSSGNHIKDGSNIRITLFGALGVKSESSKNDRNPNSCLQHLSPSLSKFSIASGCDTTVFTSGNESSNQINSNQQALDSEADCGFIVYRTREKDPMAKFSRTRSLDMHSLFSTIHDEISGKTVTDTRQDVYTSVDDMSTSCLTQPFLHQTPRPTKKRWLSRALMEEDVELSNNNFSNCSHSINHSLSTKSDSSLVMQNSCATPVNPKKRIISRLSGISEDLPICTYFESDDNLKKESVTVLSDRLANNPNDEQVVCNPESKVISESQEDPEFCDGLSTHLAPLPPKKATVKQQAEELRLQEIRKVRVSLSEYRRRRGLPALTPATERNHKQTKEPLDQSNGNIDNLEIIIPPTLISPDRLLITLPNLHNESRPSSDVKSSDGLLQKITTLNMKPEVLHDYNQPLSPYTNTPKRCEFDSERDFIDAKVSERGPRTPSEPPDDDDDEDIGVDSINPVSRGALSSSPEPFIRFPGKVLSHSSPTSTFSDSRIASEKLPFRNSSPPDVNSSKFSDSCFQANMFASSKPINRENLLHDIDHAKEYDQDRILSEVVDHKPSVNIPVSTKQVHFDRLAHYYKKTFNLDDSQHLYGLVISTGTPPPPPPPPIPSFSGHPASSNSPVAPSYDIEKNPEDNPTHLSGSLEYFIQRDNEIRVWQETRSYEREKRNTSPWHHRVSSQPYLNTKKFCTISKHPSKYYKNNEGFFFYPDVVTGHFDNVEQTLLRIRDSLQAQLDLTKVGCASQKMNSNNDRSSTNNNGAVC</sequence>
<dbReference type="GO" id="GO:0008270">
    <property type="term" value="F:zinc ion binding"/>
    <property type="evidence" value="ECO:0007669"/>
    <property type="project" value="UniProtKB-KW"/>
</dbReference>
<feature type="compositionally biased region" description="Acidic residues" evidence="5">
    <location>
        <begin position="1027"/>
        <end position="1041"/>
    </location>
</feature>
<dbReference type="GO" id="GO:0070210">
    <property type="term" value="C:Rpd3L-Expanded complex"/>
    <property type="evidence" value="ECO:0007669"/>
    <property type="project" value="TreeGrafter"/>
</dbReference>
<keyword evidence="3" id="KW-0862">Zinc</keyword>
<dbReference type="CTD" id="24589381"/>
<feature type="compositionally biased region" description="Basic and acidic residues" evidence="5">
    <location>
        <begin position="1376"/>
        <end position="1387"/>
    </location>
</feature>
<feature type="compositionally biased region" description="Basic and acidic residues" evidence="5">
    <location>
        <begin position="1706"/>
        <end position="1716"/>
    </location>
</feature>
<evidence type="ECO:0000313" key="7">
    <source>
        <dbReference type="EMBL" id="KAH9594698.1"/>
    </source>
</evidence>
<feature type="region of interest" description="Disordered" evidence="5">
    <location>
        <begin position="1971"/>
        <end position="2016"/>
    </location>
</feature>
<keyword evidence="4" id="KW-0156">Chromatin regulator</keyword>
<dbReference type="RefSeq" id="XP_051073752.1">
    <property type="nucleotide sequence ID" value="XM_051216107.1"/>
</dbReference>
<feature type="compositionally biased region" description="Basic and acidic residues" evidence="5">
    <location>
        <begin position="1042"/>
        <end position="1051"/>
    </location>
</feature>
<feature type="compositionally biased region" description="Basic and acidic residues" evidence="5">
    <location>
        <begin position="1133"/>
        <end position="1145"/>
    </location>
</feature>
<feature type="region of interest" description="Disordered" evidence="5">
    <location>
        <begin position="993"/>
        <end position="1145"/>
    </location>
</feature>
<dbReference type="CDD" id="cd10529">
    <property type="entry name" value="SET_SETD5-like"/>
    <property type="match status" value="1"/>
</dbReference>
<feature type="compositionally biased region" description="Polar residues" evidence="5">
    <location>
        <begin position="1167"/>
        <end position="1190"/>
    </location>
</feature>
<dbReference type="GO" id="GO:0006325">
    <property type="term" value="P:chromatin organization"/>
    <property type="evidence" value="ECO:0007669"/>
    <property type="project" value="UniProtKB-KW"/>
</dbReference>
<dbReference type="InterPro" id="IPR046341">
    <property type="entry name" value="SET_dom_sf"/>
</dbReference>
<gene>
    <name evidence="7" type="ORF">MS3_00007773</name>
</gene>
<proteinExistence type="predicted"/>
<feature type="region of interest" description="Disordered" evidence="5">
    <location>
        <begin position="1367"/>
        <end position="1387"/>
    </location>
</feature>
<reference evidence="7" key="1">
    <citation type="journal article" date="2012" name="Nat. Genet.">
        <title>Whole-genome sequence of Schistosoma haematobium.</title>
        <authorList>
            <person name="Young N.D."/>
            <person name="Jex A.R."/>
            <person name="Li B."/>
            <person name="Liu S."/>
            <person name="Yang L."/>
            <person name="Xiong Z."/>
            <person name="Li Y."/>
            <person name="Cantacessi C."/>
            <person name="Hall R.S."/>
            <person name="Xu X."/>
            <person name="Chen F."/>
            <person name="Wu X."/>
            <person name="Zerlotini A."/>
            <person name="Oliveira G."/>
            <person name="Hofmann A."/>
            <person name="Zhang G."/>
            <person name="Fang X."/>
            <person name="Kang Y."/>
            <person name="Campbell B.E."/>
            <person name="Loukas A."/>
            <person name="Ranganathan S."/>
            <person name="Rollinson D."/>
            <person name="Rinaldi G."/>
            <person name="Brindley P.J."/>
            <person name="Yang H."/>
            <person name="Wang J."/>
            <person name="Wang J."/>
            <person name="Gasser R.B."/>
        </authorList>
    </citation>
    <scope>NUCLEOTIDE SEQUENCE</scope>
</reference>
<evidence type="ECO:0000256" key="3">
    <source>
        <dbReference type="ARBA" id="ARBA00022833"/>
    </source>
</evidence>
<feature type="region of interest" description="Disordered" evidence="5">
    <location>
        <begin position="1803"/>
        <end position="1844"/>
    </location>
</feature>
<dbReference type="InterPro" id="IPR013083">
    <property type="entry name" value="Znf_RING/FYVE/PHD"/>
</dbReference>
<feature type="compositionally biased region" description="Polar residues" evidence="5">
    <location>
        <begin position="856"/>
        <end position="876"/>
    </location>
</feature>
<dbReference type="Gene3D" id="2.170.270.10">
    <property type="entry name" value="SET domain"/>
    <property type="match status" value="1"/>
</dbReference>
<comment type="caution">
    <text evidence="7">The sequence shown here is derived from an EMBL/GenBank/DDBJ whole genome shotgun (WGS) entry which is preliminary data.</text>
</comment>
<evidence type="ECO:0000259" key="6">
    <source>
        <dbReference type="PROSITE" id="PS50280"/>
    </source>
</evidence>
<feature type="compositionally biased region" description="Acidic residues" evidence="5">
    <location>
        <begin position="1818"/>
        <end position="1828"/>
    </location>
</feature>
<feature type="compositionally biased region" description="Basic residues" evidence="5">
    <location>
        <begin position="889"/>
        <end position="901"/>
    </location>
</feature>
<dbReference type="PANTHER" id="PTHR46462">
    <property type="entry name" value="UPSET, ISOFORM A"/>
    <property type="match status" value="1"/>
</dbReference>
<reference evidence="7" key="4">
    <citation type="journal article" date="2022" name="PLoS Pathog.">
        <title>Chromosome-level genome of Schistosoma haematobium underpins genome-wide explorations of molecular variation.</title>
        <authorList>
            <person name="Stroehlein A.J."/>
            <person name="Korhonen P.K."/>
            <person name="Lee V.V."/>
            <person name="Ralph S.A."/>
            <person name="Mentink-Kane M."/>
            <person name="You H."/>
            <person name="McManus D.P."/>
            <person name="Tchuente L.T."/>
            <person name="Stothard J.R."/>
            <person name="Kaur P."/>
            <person name="Dudchenko O."/>
            <person name="Aiden E.L."/>
            <person name="Yang B."/>
            <person name="Yang H."/>
            <person name="Emery A.M."/>
            <person name="Webster B.L."/>
            <person name="Brindley P.J."/>
            <person name="Rollinson D."/>
            <person name="Chang B.C.H."/>
            <person name="Gasser R.B."/>
            <person name="Young N.D."/>
        </authorList>
    </citation>
    <scope>NUCLEOTIDE SEQUENCE</scope>
</reference>
<evidence type="ECO:0000256" key="1">
    <source>
        <dbReference type="ARBA" id="ARBA00022723"/>
    </source>
</evidence>
<dbReference type="InterPro" id="IPR011011">
    <property type="entry name" value="Znf_FYVE_PHD"/>
</dbReference>
<dbReference type="Gene3D" id="3.30.40.10">
    <property type="entry name" value="Zinc/RING finger domain, C3HC4 (zinc finger)"/>
    <property type="match status" value="1"/>
</dbReference>
<name>A0A922LVP0_SCHHA</name>
<evidence type="ECO:0000256" key="5">
    <source>
        <dbReference type="SAM" id="MobiDB-lite"/>
    </source>
</evidence>
<feature type="region of interest" description="Disordered" evidence="5">
    <location>
        <begin position="849"/>
        <end position="974"/>
    </location>
</feature>
<dbReference type="EMBL" id="AMPZ03000001">
    <property type="protein sequence ID" value="KAH9594698.1"/>
    <property type="molecule type" value="Genomic_DNA"/>
</dbReference>
<reference evidence="7" key="3">
    <citation type="submission" date="2021-06" db="EMBL/GenBank/DDBJ databases">
        <title>Chromosome-level genome assembly for S. haematobium.</title>
        <authorList>
            <person name="Stroehlein A.J."/>
        </authorList>
    </citation>
    <scope>NUCLEOTIDE SEQUENCE</scope>
</reference>
<dbReference type="SMART" id="SM00249">
    <property type="entry name" value="PHD"/>
    <property type="match status" value="1"/>
</dbReference>
<dbReference type="GO" id="GO:0006355">
    <property type="term" value="P:regulation of DNA-templated transcription"/>
    <property type="evidence" value="ECO:0007669"/>
    <property type="project" value="TreeGrafter"/>
</dbReference>
<feature type="compositionally biased region" description="Acidic residues" evidence="5">
    <location>
        <begin position="40"/>
        <end position="50"/>
    </location>
</feature>
<evidence type="ECO:0000256" key="4">
    <source>
        <dbReference type="ARBA" id="ARBA00022853"/>
    </source>
</evidence>
<dbReference type="PANTHER" id="PTHR46462:SF3">
    <property type="entry name" value="UPSET, ISOFORM A"/>
    <property type="match status" value="1"/>
</dbReference>
<keyword evidence="1" id="KW-0479">Metal-binding</keyword>
<keyword evidence="2" id="KW-0863">Zinc-finger</keyword>
<feature type="region of interest" description="Disordered" evidence="5">
    <location>
        <begin position="1162"/>
        <end position="1225"/>
    </location>
</feature>
<feature type="region of interest" description="Disordered" evidence="5">
    <location>
        <begin position="815"/>
        <end position="834"/>
    </location>
</feature>
<feature type="domain" description="SET" evidence="6">
    <location>
        <begin position="617"/>
        <end position="744"/>
    </location>
</feature>
<feature type="compositionally biased region" description="Pro residues" evidence="5">
    <location>
        <begin position="1975"/>
        <end position="1985"/>
    </location>
</feature>